<evidence type="ECO:0000313" key="10">
    <source>
        <dbReference type="EMBL" id="PYZ91841.1"/>
    </source>
</evidence>
<dbReference type="GO" id="GO:0065002">
    <property type="term" value="P:intracellular protein transmembrane transport"/>
    <property type="evidence" value="ECO:0007669"/>
    <property type="project" value="UniProtKB-UniRule"/>
</dbReference>
<evidence type="ECO:0000313" key="11">
    <source>
        <dbReference type="Proteomes" id="UP000248214"/>
    </source>
</evidence>
<evidence type="ECO:0000256" key="2">
    <source>
        <dbReference type="ARBA" id="ARBA00022448"/>
    </source>
</evidence>
<dbReference type="GO" id="GO:0006605">
    <property type="term" value="P:protein targeting"/>
    <property type="evidence" value="ECO:0007669"/>
    <property type="project" value="UniProtKB-UniRule"/>
</dbReference>
<sequence>MADTVKKPVKFLKEVSTEMKRVTWPNRKELTKYTIVVSFTVIFIAIFFAIADFGISSLIRLITG</sequence>
<dbReference type="Pfam" id="PF00584">
    <property type="entry name" value="SecE"/>
    <property type="match status" value="1"/>
</dbReference>
<dbReference type="Gene3D" id="1.20.5.1030">
    <property type="entry name" value="Preprotein translocase secy subunit"/>
    <property type="match status" value="1"/>
</dbReference>
<dbReference type="InterPro" id="IPR038379">
    <property type="entry name" value="SecE_sf"/>
</dbReference>
<comment type="function">
    <text evidence="9">Essential subunit of the Sec protein translocation channel SecYEG. Clamps together the 2 halves of SecY. May contact the channel plug during translocation.</text>
</comment>
<dbReference type="Proteomes" id="UP000248214">
    <property type="component" value="Unassembled WGS sequence"/>
</dbReference>
<comment type="subcellular location">
    <subcellularLocation>
        <location evidence="9">Cell membrane</location>
        <topology evidence="9">Single-pass membrane protein</topology>
    </subcellularLocation>
    <subcellularLocation>
        <location evidence="1">Membrane</location>
    </subcellularLocation>
</comment>
<dbReference type="GO" id="GO:0005886">
    <property type="term" value="C:plasma membrane"/>
    <property type="evidence" value="ECO:0007669"/>
    <property type="project" value="UniProtKB-SubCell"/>
</dbReference>
<dbReference type="PANTHER" id="PTHR33910">
    <property type="entry name" value="PROTEIN TRANSLOCASE SUBUNIT SECE"/>
    <property type="match status" value="1"/>
</dbReference>
<dbReference type="EMBL" id="PDOD01000005">
    <property type="protein sequence ID" value="PYZ91841.1"/>
    <property type="molecule type" value="Genomic_DNA"/>
</dbReference>
<keyword evidence="7 9" id="KW-0811">Translocation</keyword>
<dbReference type="InterPro" id="IPR005807">
    <property type="entry name" value="SecE_bac"/>
</dbReference>
<evidence type="ECO:0000256" key="4">
    <source>
        <dbReference type="ARBA" id="ARBA00022692"/>
    </source>
</evidence>
<comment type="similarity">
    <text evidence="9">Belongs to the SecE/SEC61-gamma family.</text>
</comment>
<dbReference type="AlphaFoldDB" id="A0A323T7M3"/>
<evidence type="ECO:0000256" key="1">
    <source>
        <dbReference type="ARBA" id="ARBA00004370"/>
    </source>
</evidence>
<dbReference type="GO" id="GO:0009306">
    <property type="term" value="P:protein secretion"/>
    <property type="evidence" value="ECO:0007669"/>
    <property type="project" value="UniProtKB-UniRule"/>
</dbReference>
<evidence type="ECO:0000256" key="9">
    <source>
        <dbReference type="HAMAP-Rule" id="MF_00422"/>
    </source>
</evidence>
<keyword evidence="8 9" id="KW-0472">Membrane</keyword>
<keyword evidence="5 9" id="KW-0653">Protein transport</keyword>
<comment type="caution">
    <text evidence="10">The sequence shown here is derived from an EMBL/GenBank/DDBJ whole genome shotgun (WGS) entry which is preliminary data.</text>
</comment>
<dbReference type="PANTHER" id="PTHR33910:SF1">
    <property type="entry name" value="PROTEIN TRANSLOCASE SUBUNIT SECE"/>
    <property type="match status" value="1"/>
</dbReference>
<feature type="transmembrane region" description="Helical" evidence="9">
    <location>
        <begin position="33"/>
        <end position="55"/>
    </location>
</feature>
<evidence type="ECO:0000256" key="7">
    <source>
        <dbReference type="ARBA" id="ARBA00023010"/>
    </source>
</evidence>
<reference evidence="10 11" key="1">
    <citation type="submission" date="2017-10" db="EMBL/GenBank/DDBJ databases">
        <title>Bacillus sp. nov., a halophilic bacterium isolated from a Keqin Lake.</title>
        <authorList>
            <person name="Wang H."/>
        </authorList>
    </citation>
    <scope>NUCLEOTIDE SEQUENCE [LARGE SCALE GENOMIC DNA]</scope>
    <source>
        <strain evidence="10 11">KQ-12</strain>
    </source>
</reference>
<keyword evidence="6 9" id="KW-1133">Transmembrane helix</keyword>
<keyword evidence="4 9" id="KW-0812">Transmembrane</keyword>
<keyword evidence="11" id="KW-1185">Reference proteome</keyword>
<accession>A0A323T7M3</accession>
<proteinExistence type="inferred from homology"/>
<evidence type="ECO:0000256" key="5">
    <source>
        <dbReference type="ARBA" id="ARBA00022927"/>
    </source>
</evidence>
<dbReference type="InterPro" id="IPR001901">
    <property type="entry name" value="Translocase_SecE/Sec61-g"/>
</dbReference>
<dbReference type="RefSeq" id="WP_110611175.1">
    <property type="nucleotide sequence ID" value="NZ_PDOD01000005.1"/>
</dbReference>
<name>A0A323T7M3_9BACI</name>
<dbReference type="GO" id="GO:0043952">
    <property type="term" value="P:protein transport by the Sec complex"/>
    <property type="evidence" value="ECO:0007669"/>
    <property type="project" value="UniProtKB-UniRule"/>
</dbReference>
<comment type="subunit">
    <text evidence="9">Component of the Sec protein translocase complex. Heterotrimer consisting of SecY, SecE and SecG subunits. The heterotrimers can form oligomers, although 1 heterotrimer is thought to be able to translocate proteins. Interacts with the ribosome. Interacts with SecDF, and other proteins may be involved. Interacts with SecA.</text>
</comment>
<gene>
    <name evidence="9" type="primary">secE</name>
    <name evidence="10" type="ORF">CR194_16655</name>
</gene>
<dbReference type="GO" id="GO:0008320">
    <property type="term" value="F:protein transmembrane transporter activity"/>
    <property type="evidence" value="ECO:0007669"/>
    <property type="project" value="UniProtKB-UniRule"/>
</dbReference>
<keyword evidence="3 9" id="KW-1003">Cell membrane</keyword>
<dbReference type="NCBIfam" id="TIGR00964">
    <property type="entry name" value="secE_bact"/>
    <property type="match status" value="1"/>
</dbReference>
<protein>
    <recommendedName>
        <fullName evidence="9">Protein translocase subunit SecE</fullName>
    </recommendedName>
</protein>
<evidence type="ECO:0000256" key="8">
    <source>
        <dbReference type="ARBA" id="ARBA00023136"/>
    </source>
</evidence>
<keyword evidence="2 9" id="KW-0813">Transport</keyword>
<organism evidence="10 11">
    <name type="scientific">Salipaludibacillus keqinensis</name>
    <dbReference type="NCBI Taxonomy" id="2045207"/>
    <lineage>
        <taxon>Bacteria</taxon>
        <taxon>Bacillati</taxon>
        <taxon>Bacillota</taxon>
        <taxon>Bacilli</taxon>
        <taxon>Bacillales</taxon>
        <taxon>Bacillaceae</taxon>
    </lineage>
</organism>
<evidence type="ECO:0000256" key="3">
    <source>
        <dbReference type="ARBA" id="ARBA00022475"/>
    </source>
</evidence>
<dbReference type="HAMAP" id="MF_00422">
    <property type="entry name" value="SecE"/>
    <property type="match status" value="1"/>
</dbReference>
<evidence type="ECO:0000256" key="6">
    <source>
        <dbReference type="ARBA" id="ARBA00022989"/>
    </source>
</evidence>
<dbReference type="OrthoDB" id="9813233at2"/>